<feature type="domain" description="Dienelactone hydrolase" evidence="1">
    <location>
        <begin position="31"/>
        <end position="254"/>
    </location>
</feature>
<protein>
    <submittedName>
        <fullName evidence="2">Dienelactone hydrolase family protein</fullName>
    </submittedName>
</protein>
<dbReference type="InterPro" id="IPR029058">
    <property type="entry name" value="AB_hydrolase_fold"/>
</dbReference>
<comment type="caution">
    <text evidence="2">The sequence shown here is derived from an EMBL/GenBank/DDBJ whole genome shotgun (WGS) entry which is preliminary data.</text>
</comment>
<reference evidence="2 3" key="1">
    <citation type="journal article" date="2024" name="J. Plant Pathol.">
        <title>Sequence and assembly of the genome of Seiridium unicorne, isolate CBS 538.82, causal agent of cypress canker disease.</title>
        <authorList>
            <person name="Scali E."/>
            <person name="Rocca G.D."/>
            <person name="Danti R."/>
            <person name="Garbelotto M."/>
            <person name="Barberini S."/>
            <person name="Baroncelli R."/>
            <person name="Emiliani G."/>
        </authorList>
    </citation>
    <scope>NUCLEOTIDE SEQUENCE [LARGE SCALE GENOMIC DNA]</scope>
    <source>
        <strain evidence="2 3">BM-138-508</strain>
    </source>
</reference>
<dbReference type="GO" id="GO:0016787">
    <property type="term" value="F:hydrolase activity"/>
    <property type="evidence" value="ECO:0007669"/>
    <property type="project" value="UniProtKB-KW"/>
</dbReference>
<evidence type="ECO:0000259" key="1">
    <source>
        <dbReference type="Pfam" id="PF01738"/>
    </source>
</evidence>
<gene>
    <name evidence="2" type="ORF">SUNI508_00255</name>
</gene>
<dbReference type="SUPFAM" id="SSF53474">
    <property type="entry name" value="alpha/beta-Hydrolases"/>
    <property type="match status" value="1"/>
</dbReference>
<sequence length="256" mass="27687">MATEDACAKLPPASSSYSPKGNWDTVAGLNTYVTGDPDSTRAIIFIYDIFGPAPQSLQGADRLASSLNGLVIIPDFFKGVYAQPAWMPADTEEKKAAFAKFRAEQAGIPPNVERLLEVRRVAGEKWPSVGEEGWGLFGLCWGGKIGVLVSGKDNEGTGRKFAASGTAHPSRLDAQDAETLTVPYLCLASPGEPADVVAQYKEILSKPGKVGMVETYDSMFHGWMGGRAKLDDEKNRTEYERGYDQTAEFFGKYLSG</sequence>
<dbReference type="EMBL" id="JARVKF010000001">
    <property type="protein sequence ID" value="KAK9426728.1"/>
    <property type="molecule type" value="Genomic_DNA"/>
</dbReference>
<dbReference type="PANTHER" id="PTHR47668">
    <property type="entry name" value="DIENELACTONE HYDROLASE FAMILY PROTEIN (AFU_ORTHOLOGUE AFUA_6G01940)"/>
    <property type="match status" value="1"/>
</dbReference>
<dbReference type="PANTHER" id="PTHR47668:SF1">
    <property type="entry name" value="DIENELACTONE HYDROLASE DOMAIN-CONTAINING PROTEIN-RELATED"/>
    <property type="match status" value="1"/>
</dbReference>
<proteinExistence type="predicted"/>
<evidence type="ECO:0000313" key="3">
    <source>
        <dbReference type="Proteomes" id="UP001408356"/>
    </source>
</evidence>
<keyword evidence="3" id="KW-1185">Reference proteome</keyword>
<accession>A0ABR2VIF8</accession>
<dbReference type="Pfam" id="PF01738">
    <property type="entry name" value="DLH"/>
    <property type="match status" value="1"/>
</dbReference>
<dbReference type="Proteomes" id="UP001408356">
    <property type="component" value="Unassembled WGS sequence"/>
</dbReference>
<evidence type="ECO:0000313" key="2">
    <source>
        <dbReference type="EMBL" id="KAK9426728.1"/>
    </source>
</evidence>
<dbReference type="Gene3D" id="3.40.50.1820">
    <property type="entry name" value="alpha/beta hydrolase"/>
    <property type="match status" value="1"/>
</dbReference>
<dbReference type="InterPro" id="IPR002925">
    <property type="entry name" value="Dienelactn_hydro"/>
</dbReference>
<keyword evidence="2" id="KW-0378">Hydrolase</keyword>
<organism evidence="2 3">
    <name type="scientific">Seiridium unicorne</name>
    <dbReference type="NCBI Taxonomy" id="138068"/>
    <lineage>
        <taxon>Eukaryota</taxon>
        <taxon>Fungi</taxon>
        <taxon>Dikarya</taxon>
        <taxon>Ascomycota</taxon>
        <taxon>Pezizomycotina</taxon>
        <taxon>Sordariomycetes</taxon>
        <taxon>Xylariomycetidae</taxon>
        <taxon>Amphisphaeriales</taxon>
        <taxon>Sporocadaceae</taxon>
        <taxon>Seiridium</taxon>
    </lineage>
</organism>
<name>A0ABR2VIF8_9PEZI</name>